<feature type="transmembrane region" description="Helical" evidence="1">
    <location>
        <begin position="343"/>
        <end position="367"/>
    </location>
</feature>
<dbReference type="Proteomes" id="UP000651156">
    <property type="component" value="Unassembled WGS sequence"/>
</dbReference>
<protein>
    <submittedName>
        <fullName evidence="2">Uncharacterized protein</fullName>
    </submittedName>
</protein>
<organism evidence="2 3">
    <name type="scientific">Gloeocapsopsis crepidinum LEGE 06123</name>
    <dbReference type="NCBI Taxonomy" id="588587"/>
    <lineage>
        <taxon>Bacteria</taxon>
        <taxon>Bacillati</taxon>
        <taxon>Cyanobacteriota</taxon>
        <taxon>Cyanophyceae</taxon>
        <taxon>Oscillatoriophycideae</taxon>
        <taxon>Chroococcales</taxon>
        <taxon>Chroococcaceae</taxon>
        <taxon>Gloeocapsopsis</taxon>
    </lineage>
</organism>
<evidence type="ECO:0000313" key="3">
    <source>
        <dbReference type="Proteomes" id="UP000651156"/>
    </source>
</evidence>
<keyword evidence="1" id="KW-0472">Membrane</keyword>
<proteinExistence type="predicted"/>
<name>A0ABR9UQ25_9CHRO</name>
<accession>A0ABR9UQ25</accession>
<comment type="caution">
    <text evidence="2">The sequence shown here is derived from an EMBL/GenBank/DDBJ whole genome shotgun (WGS) entry which is preliminary data.</text>
</comment>
<sequence>MTVQGKTQFWITQIAAIEQMSTSEYNLSNFSGSQGFLVLIAGVLLAFAFQILLSNFFIALGISYSDSTPLDSDVNNDSSLDNKIDKIGTVVGLRTLGTISITLFAACFLAVKLSFTHDQFLGVILGLIIWAAYLSLLIWVSSTTVSSVIGTLLKTATSGLQGIVGTAAVAIGAKNVSEQLVSTAETAATVIRQELSLAVDAISRREAIDNYLKKLQLPEADREEIQEQFERLVADPAMKSIARENHLRQMGRQTFVDLVNSRTEFSKQSIHQALDTWEGFWQQAWSQQQPQGFHSGFLDELKSSQLESKPSQLTPKLEQLIEATRKQQAQQQVEAAQKVAKTAAWWLFGTIFFSAAASAIAGSLAVLH</sequence>
<keyword evidence="1" id="KW-0812">Transmembrane</keyword>
<evidence type="ECO:0000256" key="1">
    <source>
        <dbReference type="SAM" id="Phobius"/>
    </source>
</evidence>
<reference evidence="2 3" key="1">
    <citation type="submission" date="2020-10" db="EMBL/GenBank/DDBJ databases">
        <authorList>
            <person name="Castelo-Branco R."/>
            <person name="Eusebio N."/>
            <person name="Adriana R."/>
            <person name="Vieira A."/>
            <person name="Brugerolle De Fraissinette N."/>
            <person name="Rezende De Castro R."/>
            <person name="Schneider M.P."/>
            <person name="Vasconcelos V."/>
            <person name="Leao P.N."/>
        </authorList>
    </citation>
    <scope>NUCLEOTIDE SEQUENCE [LARGE SCALE GENOMIC DNA]</scope>
    <source>
        <strain evidence="2 3">LEGE 06123</strain>
    </source>
</reference>
<feature type="transmembrane region" description="Helical" evidence="1">
    <location>
        <begin position="87"/>
        <end position="111"/>
    </location>
</feature>
<evidence type="ECO:0000313" key="2">
    <source>
        <dbReference type="EMBL" id="MBE9190374.1"/>
    </source>
</evidence>
<feature type="transmembrane region" description="Helical" evidence="1">
    <location>
        <begin position="36"/>
        <end position="62"/>
    </location>
</feature>
<keyword evidence="3" id="KW-1185">Reference proteome</keyword>
<gene>
    <name evidence="2" type="ORF">IQ230_08380</name>
</gene>
<keyword evidence="1" id="KW-1133">Transmembrane helix</keyword>
<feature type="transmembrane region" description="Helical" evidence="1">
    <location>
        <begin position="120"/>
        <end position="140"/>
    </location>
</feature>
<dbReference type="EMBL" id="JADEWN010000016">
    <property type="protein sequence ID" value="MBE9190374.1"/>
    <property type="molecule type" value="Genomic_DNA"/>
</dbReference>